<evidence type="ECO:0000256" key="4">
    <source>
        <dbReference type="ARBA" id="ARBA00023295"/>
    </source>
</evidence>
<evidence type="ECO:0000256" key="6">
    <source>
        <dbReference type="SAM" id="SignalP"/>
    </source>
</evidence>
<comment type="caution">
    <text evidence="9">The sequence shown here is derived from an EMBL/GenBank/DDBJ whole genome shotgun (WGS) entry which is preliminary data.</text>
</comment>
<dbReference type="SUPFAM" id="SSF69318">
    <property type="entry name" value="Integrin alpha N-terminal domain"/>
    <property type="match status" value="1"/>
</dbReference>
<organism evidence="9 10">
    <name type="scientific">Paenibacillus piri</name>
    <dbReference type="NCBI Taxonomy" id="2547395"/>
    <lineage>
        <taxon>Bacteria</taxon>
        <taxon>Bacillati</taxon>
        <taxon>Bacillota</taxon>
        <taxon>Bacilli</taxon>
        <taxon>Bacillales</taxon>
        <taxon>Paenibacillaceae</taxon>
        <taxon>Paenibacillus</taxon>
    </lineage>
</organism>
<evidence type="ECO:0000313" key="10">
    <source>
        <dbReference type="Proteomes" id="UP000295636"/>
    </source>
</evidence>
<dbReference type="InterPro" id="IPR000743">
    <property type="entry name" value="Glyco_hydro_28"/>
</dbReference>
<dbReference type="Pfam" id="PF13205">
    <property type="entry name" value="Big_5"/>
    <property type="match status" value="1"/>
</dbReference>
<dbReference type="CDD" id="cd02795">
    <property type="entry name" value="CBM6-CBM35-CBM36_like"/>
    <property type="match status" value="1"/>
</dbReference>
<dbReference type="Pfam" id="PF19077">
    <property type="entry name" value="Big_13"/>
    <property type="match status" value="1"/>
</dbReference>
<feature type="domain" description="SbsA Ig-like" evidence="7">
    <location>
        <begin position="389"/>
        <end position="484"/>
    </location>
</feature>
<evidence type="ECO:0000256" key="5">
    <source>
        <dbReference type="RuleBase" id="RU361169"/>
    </source>
</evidence>
<dbReference type="PANTHER" id="PTHR31339:SF0">
    <property type="entry name" value="PECTIN LYASE-LIKE SUPERFAMILY PROTEIN"/>
    <property type="match status" value="1"/>
</dbReference>
<reference evidence="9 10" key="1">
    <citation type="submission" date="2019-03" db="EMBL/GenBank/DDBJ databases">
        <title>This is whole genome sequence of Paenibacillus sp MS74 strain.</title>
        <authorList>
            <person name="Trinh H.N."/>
        </authorList>
    </citation>
    <scope>NUCLEOTIDE SEQUENCE [LARGE SCALE GENOMIC DNA]</scope>
    <source>
        <strain evidence="9 10">MS74</strain>
    </source>
</reference>
<evidence type="ECO:0000259" key="7">
    <source>
        <dbReference type="Pfam" id="PF13205"/>
    </source>
</evidence>
<evidence type="ECO:0000259" key="8">
    <source>
        <dbReference type="Pfam" id="PF19077"/>
    </source>
</evidence>
<dbReference type="InterPro" id="IPR011050">
    <property type="entry name" value="Pectin_lyase_fold/virulence"/>
</dbReference>
<dbReference type="InterPro" id="IPR032812">
    <property type="entry name" value="SbsA_Ig"/>
</dbReference>
<dbReference type="InterPro" id="IPR051801">
    <property type="entry name" value="GH28_Enzymes"/>
</dbReference>
<dbReference type="Pfam" id="PF13517">
    <property type="entry name" value="FG-GAP_3"/>
    <property type="match status" value="2"/>
</dbReference>
<protein>
    <recommendedName>
        <fullName evidence="11">SbsA Ig-like domain-containing protein</fullName>
    </recommendedName>
</protein>
<evidence type="ECO:0000313" key="9">
    <source>
        <dbReference type="EMBL" id="TDF94139.1"/>
    </source>
</evidence>
<dbReference type="EMBL" id="SMRT01000014">
    <property type="protein sequence ID" value="TDF94139.1"/>
    <property type="molecule type" value="Genomic_DNA"/>
</dbReference>
<dbReference type="Gene3D" id="2.40.128.340">
    <property type="match status" value="2"/>
</dbReference>
<keyword evidence="10" id="KW-1185">Reference proteome</keyword>
<dbReference type="Gene3D" id="2.60.120.260">
    <property type="entry name" value="Galactose-binding domain-like"/>
    <property type="match status" value="1"/>
</dbReference>
<keyword evidence="4 5" id="KW-0326">Glycosidase</keyword>
<accession>A0A4R5KFE2</accession>
<evidence type="ECO:0008006" key="11">
    <source>
        <dbReference type="Google" id="ProtNLM"/>
    </source>
</evidence>
<keyword evidence="3 5" id="KW-0378">Hydrolase</keyword>
<feature type="domain" description="Bacterial Ig-like" evidence="8">
    <location>
        <begin position="1021"/>
        <end position="1100"/>
    </location>
</feature>
<dbReference type="Gene3D" id="2.60.40.10">
    <property type="entry name" value="Immunoglobulins"/>
    <property type="match status" value="1"/>
</dbReference>
<dbReference type="Proteomes" id="UP000295636">
    <property type="component" value="Unassembled WGS sequence"/>
</dbReference>
<feature type="chain" id="PRO_5020826457" description="SbsA Ig-like domain-containing protein" evidence="6">
    <location>
        <begin position="31"/>
        <end position="1808"/>
    </location>
</feature>
<evidence type="ECO:0000256" key="2">
    <source>
        <dbReference type="ARBA" id="ARBA00022729"/>
    </source>
</evidence>
<evidence type="ECO:0000256" key="1">
    <source>
        <dbReference type="ARBA" id="ARBA00008834"/>
    </source>
</evidence>
<dbReference type="Pfam" id="PF00295">
    <property type="entry name" value="Glyco_hydro_28"/>
    <property type="match status" value="1"/>
</dbReference>
<dbReference type="InterPro" id="IPR012334">
    <property type="entry name" value="Pectin_lyas_fold"/>
</dbReference>
<proteinExistence type="inferred from homology"/>
<dbReference type="RefSeq" id="WP_133233278.1">
    <property type="nucleotide sequence ID" value="NZ_SMRT01000014.1"/>
</dbReference>
<dbReference type="InterPro" id="IPR013783">
    <property type="entry name" value="Ig-like_fold"/>
</dbReference>
<dbReference type="GO" id="GO:0004650">
    <property type="term" value="F:polygalacturonase activity"/>
    <property type="evidence" value="ECO:0007669"/>
    <property type="project" value="InterPro"/>
</dbReference>
<evidence type="ECO:0000256" key="3">
    <source>
        <dbReference type="ARBA" id="ARBA00022801"/>
    </source>
</evidence>
<comment type="similarity">
    <text evidence="1 5">Belongs to the glycosyl hydrolase 28 family.</text>
</comment>
<name>A0A4R5KFE2_9BACL</name>
<sequence length="1808" mass="193634">MRYFRIARDAILVAMAVWFIGLSSSTQVSAAGGIVVLKEQGTNPLYDFGMAVGASGGNNKFIAADFDGDGDTDLVNRNTSNTGVQYWRNNGDGSFTELTGSSNPFQNVTFSGASANYFSALYLLTVDFDGDGDIDVFNGNHQGSSALYRNDGGTFTVLQGSGVNPLLGFGTAIGTGGFRAIAADFDGDGDTDLVNRNSNSTGVQYWRNNGDGTFTELTGTANPLASVSFVSNSSYFTAPLLAAGDFDGDGDVDIFNGNHGGTPAMYRNDGGTFTVLQGAGTNPLHEFGMAIGTTTGKFVAGDFDGDGWVDFANRNSANTGVQYWKNNGDGTFAELTGSSNPFASVSFAANVNYFFAGFLGVGDFDGDGDKDILNVNHGGTPALYQQSGSPPNLIETVPNDDAVSVASSDPIQLTFNEMIASGGPGVIEIRKYSDDSLVESIVGNSAEVTGFGSNVITIHHLAPLQNNTAYYILIKPRAFFNSEGQTFPGISKKSQLNYTTQGNSIQQYPVRSGAVPSSSYTLTVNGENIFVEKFGDVSFARFSFSGTANFTVTANETVTSFGISPQSYQIQGSSSGNHLSFSIDQPRTLIVSVNNLEKLLLFADGLETAVPDIDDPNVINLADYLPAGRDEEAAVTGYFQKAIDDTSALNNGAGGTLLVPDGKYMTAQLKLRSNVHLYLKSGAWIKAVSDSSTANYPAQNGSDSSFIFIQNASHVKISGRGMIDGNGMAIKTLNDKENIKLLRTADVTDLQIEDVYFVDSARWTIHLLYAKDVVLKNIKLINDLRGAPDPANPNILLPTVTNTDGVDIDSSQNVTIDGAFIYTGDDSISPKVTNYLNLKRPTFGLQIKNNVIWSLKAALKVGDETLMDIGDIRFENNDIVHADRFVALWAGDASHIQNIDLINNRAEFIGGNYNERYFYFRIRLLHGDSKPGWIDQVHVKDFYVLNKAVQASSIEGYDSTHLVSNVTFDNVVIQGAQAGSRTDVPLDFKNTFYSNVVFQPSGTVYSGTQPPSPLQINTPVDNSITNNPNPQINGTATANSTVKVYVDHATPVTVTADASGNWSYAPIAALSEGLHTVKATAVDAAGNDSADSSIVAFTVDLAAPYSTIFVEAEDMTLVGYTPEVQSVASGGKVIKVSGTGTATMQFNGQDGTYDLKVHYFDENDGAATYRMFVNDLQVDAWTANQDLGSASVSDKSRTSRWISGIPLRKGDIVKLEGTSNASEAARVDRLEFNLMTEPDPSNPPFLDSVRVNGTIPVLTAGGAGYDLNGLTVIGKDQFGSSYDLAGLPKSWTVKTGTGFSSVNGTILNPLSAGSGTVTLTVYGKESNSVAFTVQAATSGEPRVLLVDKRGITSGAYTSIAAAVASSPALKPGDIISLVPGSGPYHETVKIHVSGVPGNPIIFEGNGELISGFIPFQFTQEANGQWTYTLPAPIANTLPDGKSGTFRHLVAYNGQRLLLDQPSGQNTGIFTSDYAVLSSDGSKLILNPDKASPTSGWEISTLSNGIEIVTPDSYQTYRNLRVTGVQNDGFNIHGTGTGLVFENIEAFNNFDEGFSSHDSTNSTIEGGAFWGNENGIYNQSRDTVTFKANNVKVYNNIGYGVATQMGTNSFSNVQVWDNGISNLRVGGRVFMSNVVTYDSRWSQRPWVGFQESQNYKYNQEIKPYAYSEYVKADYPITKTGTAPTVLPASQLPPFKGAFDDWRHIYFSAADLSNPAISGPEADPDGDGLSNYDEYMAGLNPKIHDNIAATTAPAAPIIMEPADNSVITDPKPTFRGTAEVGSTVTVRVRRPSRDHDGEWKRQLELHRRRR</sequence>
<dbReference type="NCBIfam" id="NF033510">
    <property type="entry name" value="Ca_tandemer"/>
    <property type="match status" value="1"/>
</dbReference>
<gene>
    <name evidence="9" type="ORF">E1757_24940</name>
</gene>
<dbReference type="InterPro" id="IPR028994">
    <property type="entry name" value="Integrin_alpha_N"/>
</dbReference>
<dbReference type="OrthoDB" id="9795222at2"/>
<dbReference type="SUPFAM" id="SSF51126">
    <property type="entry name" value="Pectin lyase-like"/>
    <property type="match status" value="2"/>
</dbReference>
<dbReference type="InterPro" id="IPR013517">
    <property type="entry name" value="FG-GAP"/>
</dbReference>
<dbReference type="Gene3D" id="2.160.20.10">
    <property type="entry name" value="Single-stranded right-handed beta-helix, Pectin lyase-like"/>
    <property type="match status" value="2"/>
</dbReference>
<feature type="signal peptide" evidence="6">
    <location>
        <begin position="1"/>
        <end position="30"/>
    </location>
</feature>
<dbReference type="GO" id="GO:0005975">
    <property type="term" value="P:carbohydrate metabolic process"/>
    <property type="evidence" value="ECO:0007669"/>
    <property type="project" value="InterPro"/>
</dbReference>
<dbReference type="InterPro" id="IPR044016">
    <property type="entry name" value="Big_13"/>
</dbReference>
<dbReference type="PANTHER" id="PTHR31339">
    <property type="entry name" value="PECTIN LYASE-RELATED"/>
    <property type="match status" value="1"/>
</dbReference>
<keyword evidence="2 6" id="KW-0732">Signal</keyword>